<dbReference type="AlphaFoldDB" id="A0A1L9WPH9"/>
<dbReference type="Pfam" id="PF00135">
    <property type="entry name" value="COesterase"/>
    <property type="match status" value="1"/>
</dbReference>
<evidence type="ECO:0000313" key="3">
    <source>
        <dbReference type="Proteomes" id="UP000184546"/>
    </source>
</evidence>
<feature type="domain" description="Carboxylesterase type B" evidence="1">
    <location>
        <begin position="23"/>
        <end position="514"/>
    </location>
</feature>
<protein>
    <recommendedName>
        <fullName evidence="1">Carboxylesterase type B domain-containing protein</fullName>
    </recommendedName>
</protein>
<dbReference type="PANTHER" id="PTHR43142">
    <property type="entry name" value="CARBOXYLIC ESTER HYDROLASE"/>
    <property type="match status" value="1"/>
</dbReference>
<dbReference type="InterPro" id="IPR029058">
    <property type="entry name" value="AB_hydrolase_fold"/>
</dbReference>
<dbReference type="GeneID" id="30971815"/>
<dbReference type="RefSeq" id="XP_020054418.1">
    <property type="nucleotide sequence ID" value="XM_020198001.1"/>
</dbReference>
<gene>
    <name evidence="2" type="ORF">ASPACDRAFT_1872560</name>
</gene>
<dbReference type="OrthoDB" id="6846267at2759"/>
<dbReference type="EMBL" id="KV878981">
    <property type="protein sequence ID" value="OJJ98078.1"/>
    <property type="molecule type" value="Genomic_DNA"/>
</dbReference>
<proteinExistence type="predicted"/>
<evidence type="ECO:0000313" key="2">
    <source>
        <dbReference type="EMBL" id="OJJ98078.1"/>
    </source>
</evidence>
<dbReference type="STRING" id="690307.A0A1L9WPH9"/>
<dbReference type="OMA" id="CGNFGFT"/>
<dbReference type="Gene3D" id="3.40.50.1820">
    <property type="entry name" value="alpha/beta hydrolase"/>
    <property type="match status" value="1"/>
</dbReference>
<reference evidence="3" key="1">
    <citation type="journal article" date="2017" name="Genome Biol.">
        <title>Comparative genomics reveals high biological diversity and specific adaptations in the industrially and medically important fungal genus Aspergillus.</title>
        <authorList>
            <person name="de Vries R.P."/>
            <person name="Riley R."/>
            <person name="Wiebenga A."/>
            <person name="Aguilar-Osorio G."/>
            <person name="Amillis S."/>
            <person name="Uchima C.A."/>
            <person name="Anderluh G."/>
            <person name="Asadollahi M."/>
            <person name="Askin M."/>
            <person name="Barry K."/>
            <person name="Battaglia E."/>
            <person name="Bayram O."/>
            <person name="Benocci T."/>
            <person name="Braus-Stromeyer S.A."/>
            <person name="Caldana C."/>
            <person name="Canovas D."/>
            <person name="Cerqueira G.C."/>
            <person name="Chen F."/>
            <person name="Chen W."/>
            <person name="Choi C."/>
            <person name="Clum A."/>
            <person name="Dos Santos R.A."/>
            <person name="Damasio A.R."/>
            <person name="Diallinas G."/>
            <person name="Emri T."/>
            <person name="Fekete E."/>
            <person name="Flipphi M."/>
            <person name="Freyberg S."/>
            <person name="Gallo A."/>
            <person name="Gournas C."/>
            <person name="Habgood R."/>
            <person name="Hainaut M."/>
            <person name="Harispe M.L."/>
            <person name="Henrissat B."/>
            <person name="Hilden K.S."/>
            <person name="Hope R."/>
            <person name="Hossain A."/>
            <person name="Karabika E."/>
            <person name="Karaffa L."/>
            <person name="Karanyi Z."/>
            <person name="Krasevec N."/>
            <person name="Kuo A."/>
            <person name="Kusch H."/>
            <person name="LaButti K."/>
            <person name="Lagendijk E.L."/>
            <person name="Lapidus A."/>
            <person name="Levasseur A."/>
            <person name="Lindquist E."/>
            <person name="Lipzen A."/>
            <person name="Logrieco A.F."/>
            <person name="MacCabe A."/>
            <person name="Maekelae M.R."/>
            <person name="Malavazi I."/>
            <person name="Melin P."/>
            <person name="Meyer V."/>
            <person name="Mielnichuk N."/>
            <person name="Miskei M."/>
            <person name="Molnar A.P."/>
            <person name="Mule G."/>
            <person name="Ngan C.Y."/>
            <person name="Orejas M."/>
            <person name="Orosz E."/>
            <person name="Ouedraogo J.P."/>
            <person name="Overkamp K.M."/>
            <person name="Park H.-S."/>
            <person name="Perrone G."/>
            <person name="Piumi F."/>
            <person name="Punt P.J."/>
            <person name="Ram A.F."/>
            <person name="Ramon A."/>
            <person name="Rauscher S."/>
            <person name="Record E."/>
            <person name="Riano-Pachon D.M."/>
            <person name="Robert V."/>
            <person name="Roehrig J."/>
            <person name="Ruller R."/>
            <person name="Salamov A."/>
            <person name="Salih N.S."/>
            <person name="Samson R.A."/>
            <person name="Sandor E."/>
            <person name="Sanguinetti M."/>
            <person name="Schuetze T."/>
            <person name="Sepcic K."/>
            <person name="Shelest E."/>
            <person name="Sherlock G."/>
            <person name="Sophianopoulou V."/>
            <person name="Squina F.M."/>
            <person name="Sun H."/>
            <person name="Susca A."/>
            <person name="Todd R.B."/>
            <person name="Tsang A."/>
            <person name="Unkles S.E."/>
            <person name="van de Wiele N."/>
            <person name="van Rossen-Uffink D."/>
            <person name="Oliveira J.V."/>
            <person name="Vesth T.C."/>
            <person name="Visser J."/>
            <person name="Yu J.-H."/>
            <person name="Zhou M."/>
            <person name="Andersen M.R."/>
            <person name="Archer D.B."/>
            <person name="Baker S.E."/>
            <person name="Benoit I."/>
            <person name="Brakhage A.A."/>
            <person name="Braus G.H."/>
            <person name="Fischer R."/>
            <person name="Frisvad J.C."/>
            <person name="Goldman G.H."/>
            <person name="Houbraken J."/>
            <person name="Oakley B."/>
            <person name="Pocsi I."/>
            <person name="Scazzocchio C."/>
            <person name="Seiboth B."/>
            <person name="vanKuyk P.A."/>
            <person name="Wortman J."/>
            <person name="Dyer P.S."/>
            <person name="Grigoriev I.V."/>
        </authorList>
    </citation>
    <scope>NUCLEOTIDE SEQUENCE [LARGE SCALE GENOMIC DNA]</scope>
    <source>
        <strain evidence="3">ATCC 16872 / CBS 172.66 / WB 5094</strain>
    </source>
</reference>
<dbReference type="Proteomes" id="UP000184546">
    <property type="component" value="Unassembled WGS sequence"/>
</dbReference>
<evidence type="ECO:0000259" key="1">
    <source>
        <dbReference type="Pfam" id="PF00135"/>
    </source>
</evidence>
<sequence>MLLTRSTMSFLTPVSRCSIELQSLGKLEGLQYENGVQQYCGIPYARLRKRWTRSELNTTWENGHHDGTRLGADVPRPVLEGDDSDDLTPVPPPAHFPELPQVDELHGLVMNIVIPHAPNSQKLPVLVYVHGGSLLYGGANLPIFDCVNLVSHSIKIGKPLVCVNFNYRVGLGGFLASQAIKQDLERDGYQGCGNFGFTDQLVAFEWVQRYIASFGGDPNEVTAVGESAGGISISNHLVAAHPPRFHRAVCMSGLSVSIPPWTMEQHEEYFRAVCRYFDINPSAPDVLDRLRELPQQELANATAAIQGVLSGTGNPCLDGWFYDRNPLEVHEPPRWLKAYMLGDVYHEGVIFHLNMLTDTYDTVFQTLQSKIQNTDETTRILREYAIEPDGLTSGEFLTRLENMCGDAIFKIPNYATSLLCTSLRDKNALYLYHFDRRSRLKNPLEGTAYHAIELLYLFGNLDQKMNDDEKAMARDFATAWITFAYGEAPWSAPGGHWKVWGQNCVHEVQSEEEDQPIRDYARMKRILAMGGSRTWTKWLDGVDSLVNKRMNMGKFTKQKKA</sequence>
<dbReference type="SUPFAM" id="SSF53474">
    <property type="entry name" value="alpha/beta-Hydrolases"/>
    <property type="match status" value="1"/>
</dbReference>
<dbReference type="InterPro" id="IPR002018">
    <property type="entry name" value="CarbesteraseB"/>
</dbReference>
<dbReference type="VEuPathDB" id="FungiDB:ASPACDRAFT_1872560"/>
<accession>A0A1L9WPH9</accession>
<organism evidence="2 3">
    <name type="scientific">Aspergillus aculeatus (strain ATCC 16872 / CBS 172.66 / WB 5094)</name>
    <dbReference type="NCBI Taxonomy" id="690307"/>
    <lineage>
        <taxon>Eukaryota</taxon>
        <taxon>Fungi</taxon>
        <taxon>Dikarya</taxon>
        <taxon>Ascomycota</taxon>
        <taxon>Pezizomycotina</taxon>
        <taxon>Eurotiomycetes</taxon>
        <taxon>Eurotiomycetidae</taxon>
        <taxon>Eurotiales</taxon>
        <taxon>Aspergillaceae</taxon>
        <taxon>Aspergillus</taxon>
        <taxon>Aspergillus subgen. Circumdati</taxon>
    </lineage>
</organism>
<name>A0A1L9WPH9_ASPA1</name>
<dbReference type="PANTHER" id="PTHR43142:SF11">
    <property type="entry name" value="CARBOXYLIC ESTER HYDROLASE"/>
    <property type="match status" value="1"/>
</dbReference>
<keyword evidence="3" id="KW-1185">Reference proteome</keyword>